<keyword evidence="5" id="KW-1185">Reference proteome</keyword>
<comment type="caution">
    <text evidence="4">The sequence shown here is derived from an EMBL/GenBank/DDBJ whole genome shotgun (WGS) entry which is preliminary data.</text>
</comment>
<evidence type="ECO:0000259" key="3">
    <source>
        <dbReference type="Pfam" id="PF03372"/>
    </source>
</evidence>
<dbReference type="Pfam" id="PF03372">
    <property type="entry name" value="Exo_endo_phos"/>
    <property type="match status" value="1"/>
</dbReference>
<proteinExistence type="predicted"/>
<gene>
    <name evidence="4" type="ORF">Mth01_31250</name>
</gene>
<accession>A0A8J3RBM3</accession>
<name>A0A8J3RBM3_9ACTN</name>
<sequence>MVAAGFLVVSMTVACTATAGRVGVRKNAESSGDAGDRTDGSADGSADGGADGSADGTADGGAGSGAVADGHRVNVLTYNVCATDNRDRTCTRDLTRARRKVWASRVAGLIRSRKVDAASFTEMCYAQVSLLKRELPDYRFVWYGIARGGGDKCRLLWGDLTRKTTPPDGKRFGMALALKGRIHGSPLRRMLKVDRPPADRSAKIHPRGLLCARTVMGKRRSVSCVTHISDTESPRQVVDLVERYAGGRPVILSGDFNRLPDDRQLAAVYGLGLGGGDYTEVDAAPYGRADGGAAPTTRGGRKIDYIFASENDYRAMGAQVIRTRPELSDHRPLLGTLVMKPRVP</sequence>
<feature type="chain" id="PRO_5035162296" description="Endonuclease/exonuclease/phosphatase domain-containing protein" evidence="2">
    <location>
        <begin position="20"/>
        <end position="344"/>
    </location>
</feature>
<feature type="signal peptide" evidence="2">
    <location>
        <begin position="1"/>
        <end position="19"/>
    </location>
</feature>
<dbReference type="Gene3D" id="3.60.10.10">
    <property type="entry name" value="Endonuclease/exonuclease/phosphatase"/>
    <property type="match status" value="1"/>
</dbReference>
<evidence type="ECO:0000256" key="1">
    <source>
        <dbReference type="SAM" id="MobiDB-lite"/>
    </source>
</evidence>
<dbReference type="AlphaFoldDB" id="A0A8J3RBM3"/>
<dbReference type="GO" id="GO:0003824">
    <property type="term" value="F:catalytic activity"/>
    <property type="evidence" value="ECO:0007669"/>
    <property type="project" value="InterPro"/>
</dbReference>
<feature type="region of interest" description="Disordered" evidence="1">
    <location>
        <begin position="25"/>
        <end position="65"/>
    </location>
</feature>
<feature type="domain" description="Endonuclease/exonuclease/phosphatase" evidence="3">
    <location>
        <begin position="76"/>
        <end position="330"/>
    </location>
</feature>
<protein>
    <recommendedName>
        <fullName evidence="3">Endonuclease/exonuclease/phosphatase domain-containing protein</fullName>
    </recommendedName>
</protein>
<evidence type="ECO:0000256" key="2">
    <source>
        <dbReference type="SAM" id="SignalP"/>
    </source>
</evidence>
<dbReference type="InterPro" id="IPR005135">
    <property type="entry name" value="Endo/exonuclease/phosphatase"/>
</dbReference>
<dbReference type="InterPro" id="IPR036691">
    <property type="entry name" value="Endo/exonu/phosph_ase_sf"/>
</dbReference>
<evidence type="ECO:0000313" key="5">
    <source>
        <dbReference type="Proteomes" id="UP000610966"/>
    </source>
</evidence>
<keyword evidence="2" id="KW-0732">Signal</keyword>
<reference evidence="4" key="1">
    <citation type="submission" date="2021-01" db="EMBL/GenBank/DDBJ databases">
        <title>Whole genome shotgun sequence of Sphaerimonospora thailandensis NBRC 107569.</title>
        <authorList>
            <person name="Komaki H."/>
            <person name="Tamura T."/>
        </authorList>
    </citation>
    <scope>NUCLEOTIDE SEQUENCE</scope>
    <source>
        <strain evidence="4">NBRC 107569</strain>
    </source>
</reference>
<dbReference type="Proteomes" id="UP000610966">
    <property type="component" value="Unassembled WGS sequence"/>
</dbReference>
<organism evidence="4 5">
    <name type="scientific">Sphaerimonospora thailandensis</name>
    <dbReference type="NCBI Taxonomy" id="795644"/>
    <lineage>
        <taxon>Bacteria</taxon>
        <taxon>Bacillati</taxon>
        <taxon>Actinomycetota</taxon>
        <taxon>Actinomycetes</taxon>
        <taxon>Streptosporangiales</taxon>
        <taxon>Streptosporangiaceae</taxon>
        <taxon>Sphaerimonospora</taxon>
    </lineage>
</organism>
<evidence type="ECO:0000313" key="4">
    <source>
        <dbReference type="EMBL" id="GIH70872.1"/>
    </source>
</evidence>
<dbReference type="EMBL" id="BOOG01000026">
    <property type="protein sequence ID" value="GIH70872.1"/>
    <property type="molecule type" value="Genomic_DNA"/>
</dbReference>
<dbReference type="SUPFAM" id="SSF56219">
    <property type="entry name" value="DNase I-like"/>
    <property type="match status" value="1"/>
</dbReference>